<feature type="binding site" evidence="16">
    <location>
        <position position="15"/>
    </location>
    <ligand>
        <name>substrate</name>
    </ligand>
</feature>
<dbReference type="InterPro" id="IPR000829">
    <property type="entry name" value="DAGK"/>
</dbReference>
<evidence type="ECO:0000256" key="17">
    <source>
        <dbReference type="PIRSR" id="PIRSR600829-3"/>
    </source>
</evidence>
<keyword evidence="12 19" id="KW-0472">Membrane</keyword>
<evidence type="ECO:0000313" key="20">
    <source>
        <dbReference type="EMBL" id="MDR4250159.1"/>
    </source>
</evidence>
<evidence type="ECO:0000256" key="18">
    <source>
        <dbReference type="PIRSR" id="PIRSR600829-4"/>
    </source>
</evidence>
<keyword evidence="9 17" id="KW-0067">ATP-binding</keyword>
<feature type="transmembrane region" description="Helical" evidence="19">
    <location>
        <begin position="102"/>
        <end position="123"/>
    </location>
</feature>
<keyword evidence="11" id="KW-0443">Lipid metabolism</keyword>
<keyword evidence="8 20" id="KW-0418">Kinase</keyword>
<keyword evidence="10 19" id="KW-1133">Transmembrane helix</keyword>
<dbReference type="RefSeq" id="WP_034661348.1">
    <property type="nucleotide sequence ID" value="NZ_CP046128.1"/>
</dbReference>
<dbReference type="Pfam" id="PF01219">
    <property type="entry name" value="DAGK_prokar"/>
    <property type="match status" value="1"/>
</dbReference>
<dbReference type="Proteomes" id="UP001182042">
    <property type="component" value="Unassembled WGS sequence"/>
</dbReference>
<comment type="subcellular location">
    <subcellularLocation>
        <location evidence="1">Cell membrane</location>
        <topology evidence="1">Multi-pass membrane protein</topology>
    </subcellularLocation>
</comment>
<dbReference type="InterPro" id="IPR033717">
    <property type="entry name" value="UDPK"/>
</dbReference>
<keyword evidence="7 17" id="KW-0547">Nucleotide-binding</keyword>
<feature type="binding site" evidence="18">
    <location>
        <position position="82"/>
    </location>
    <ligand>
        <name>a divalent metal cation</name>
        <dbReference type="ChEBI" id="CHEBI:60240"/>
    </ligand>
</feature>
<dbReference type="GO" id="GO:0005886">
    <property type="term" value="C:plasma membrane"/>
    <property type="evidence" value="ECO:0007669"/>
    <property type="project" value="UniProtKB-SubCell"/>
</dbReference>
<dbReference type="Gene3D" id="1.10.287.3610">
    <property type="match status" value="1"/>
</dbReference>
<dbReference type="GO" id="GO:0046872">
    <property type="term" value="F:metal ion binding"/>
    <property type="evidence" value="ECO:0007669"/>
    <property type="project" value="UniProtKB-KW"/>
</dbReference>
<dbReference type="PROSITE" id="PS01069">
    <property type="entry name" value="DAGK_PROKAR"/>
    <property type="match status" value="1"/>
</dbReference>
<evidence type="ECO:0000256" key="12">
    <source>
        <dbReference type="ARBA" id="ARBA00023136"/>
    </source>
</evidence>
<feature type="binding site" evidence="17">
    <location>
        <position position="15"/>
    </location>
    <ligand>
        <name>ATP</name>
        <dbReference type="ChEBI" id="CHEBI:30616"/>
    </ligand>
</feature>
<evidence type="ECO:0000256" key="8">
    <source>
        <dbReference type="ARBA" id="ARBA00022777"/>
    </source>
</evidence>
<evidence type="ECO:0000256" key="14">
    <source>
        <dbReference type="ARBA" id="ARBA00023264"/>
    </source>
</evidence>
<evidence type="ECO:0000256" key="6">
    <source>
        <dbReference type="ARBA" id="ARBA00022692"/>
    </source>
</evidence>
<comment type="caution">
    <text evidence="20">The sequence shown here is derived from an EMBL/GenBank/DDBJ whole genome shotgun (WGS) entry which is preliminary data.</text>
</comment>
<evidence type="ECO:0000256" key="4">
    <source>
        <dbReference type="ARBA" id="ARBA00022516"/>
    </source>
</evidence>
<evidence type="ECO:0000256" key="16">
    <source>
        <dbReference type="PIRSR" id="PIRSR600829-2"/>
    </source>
</evidence>
<name>A0AAE3WIR2_BACPU</name>
<keyword evidence="14" id="KW-1208">Phospholipid metabolism</keyword>
<keyword evidence="3" id="KW-1003">Cell membrane</keyword>
<feature type="binding site" evidence="17">
    <location>
        <begin position="91"/>
        <end position="93"/>
    </location>
    <ligand>
        <name>ATP</name>
        <dbReference type="ChEBI" id="CHEBI:30616"/>
    </ligand>
</feature>
<evidence type="ECO:0000256" key="19">
    <source>
        <dbReference type="SAM" id="Phobius"/>
    </source>
</evidence>
<dbReference type="GO" id="GO:0005524">
    <property type="term" value="F:ATP binding"/>
    <property type="evidence" value="ECO:0007669"/>
    <property type="project" value="UniProtKB-KW"/>
</dbReference>
<evidence type="ECO:0000256" key="5">
    <source>
        <dbReference type="ARBA" id="ARBA00022679"/>
    </source>
</evidence>
<keyword evidence="5" id="KW-0808">Transferase</keyword>
<evidence type="ECO:0000313" key="21">
    <source>
        <dbReference type="Proteomes" id="UP001182042"/>
    </source>
</evidence>
<keyword evidence="18" id="KW-0460">Magnesium</keyword>
<keyword evidence="6 19" id="KW-0812">Transmembrane</keyword>
<evidence type="ECO:0000256" key="13">
    <source>
        <dbReference type="ARBA" id="ARBA00023209"/>
    </source>
</evidence>
<keyword evidence="4" id="KW-0444">Lipid biosynthesis</keyword>
<evidence type="ECO:0000256" key="11">
    <source>
        <dbReference type="ARBA" id="ARBA00023098"/>
    </source>
</evidence>
<dbReference type="GO" id="GO:0008654">
    <property type="term" value="P:phospholipid biosynthetic process"/>
    <property type="evidence" value="ECO:0007669"/>
    <property type="project" value="UniProtKB-KW"/>
</dbReference>
<feature type="binding site" evidence="17">
    <location>
        <position position="34"/>
    </location>
    <ligand>
        <name>ATP</name>
        <dbReference type="ChEBI" id="CHEBI:30616"/>
    </ligand>
</feature>
<dbReference type="CDD" id="cd14265">
    <property type="entry name" value="UDPK_IM_like"/>
    <property type="match status" value="1"/>
</dbReference>
<gene>
    <name evidence="20" type="ORF">FO508_07325</name>
</gene>
<feature type="transmembrane region" description="Helical" evidence="19">
    <location>
        <begin position="37"/>
        <end position="56"/>
    </location>
</feature>
<reference evidence="20" key="1">
    <citation type="submission" date="2019-07" db="EMBL/GenBank/DDBJ databases">
        <title>Phylogenomic Reclassification of ATCC Bacillus Strains and Various Taxa within the Genus Bacillus.</title>
        <authorList>
            <person name="Riojas M.A."/>
            <person name="Frank A.M."/>
            <person name="Fenn S.L."/>
            <person name="King S."/>
            <person name="Brower S."/>
            <person name="Hazbon M.H."/>
        </authorList>
    </citation>
    <scope>NUCLEOTIDE SEQUENCE</scope>
    <source>
        <strain evidence="20">ATCC 27142</strain>
    </source>
</reference>
<protein>
    <submittedName>
        <fullName evidence="20">Diacylglycerol kinase family protein</fullName>
    </submittedName>
</protein>
<evidence type="ECO:0000256" key="7">
    <source>
        <dbReference type="ARBA" id="ARBA00022741"/>
    </source>
</evidence>
<dbReference type="PANTHER" id="PTHR34299">
    <property type="entry name" value="DIACYLGLYCEROL KINASE"/>
    <property type="match status" value="1"/>
</dbReference>
<sequence>MAFQDLRKKRRPLARFFRSFYYAFRGIWRTFLNERNFRFHTVAAIIVVICGFWFHIEPFEWTIVLLLCGGMFALELVNTAIEHTVDLMTEEKHPLAERAKDAAAGAVCVYAAVSVMIGLIIFLPKIMQ</sequence>
<accession>A0AAE3WIR2</accession>
<comment type="cofactor">
    <cofactor evidence="18">
        <name>Mg(2+)</name>
        <dbReference type="ChEBI" id="CHEBI:18420"/>
    </cofactor>
    <text evidence="18">Mn(2+), Zn(2+), Cd(2+) and Co(2+) support activity to lesser extents.</text>
</comment>
<feature type="binding site" evidence="18">
    <location>
        <position position="34"/>
    </location>
    <ligand>
        <name>a divalent metal cation</name>
        <dbReference type="ChEBI" id="CHEBI:60240"/>
    </ligand>
</feature>
<dbReference type="InterPro" id="IPR036945">
    <property type="entry name" value="DAGK_sf"/>
</dbReference>
<dbReference type="EMBL" id="VKQA01000001">
    <property type="protein sequence ID" value="MDR4250159.1"/>
    <property type="molecule type" value="Genomic_DNA"/>
</dbReference>
<dbReference type="AlphaFoldDB" id="A0AAE3WIR2"/>
<feature type="binding site" evidence="17">
    <location>
        <position position="22"/>
    </location>
    <ligand>
        <name>ATP</name>
        <dbReference type="ChEBI" id="CHEBI:30616"/>
    </ligand>
</feature>
<evidence type="ECO:0000256" key="1">
    <source>
        <dbReference type="ARBA" id="ARBA00004651"/>
    </source>
</evidence>
<keyword evidence="13" id="KW-0594">Phospholipid biosynthesis</keyword>
<organism evidence="20 21">
    <name type="scientific">Bacillus pumilus</name>
    <name type="common">Bacillus mesentericus</name>
    <dbReference type="NCBI Taxonomy" id="1408"/>
    <lineage>
        <taxon>Bacteria</taxon>
        <taxon>Bacillati</taxon>
        <taxon>Bacillota</taxon>
        <taxon>Bacilli</taxon>
        <taxon>Bacillales</taxon>
        <taxon>Bacillaceae</taxon>
        <taxon>Bacillus</taxon>
    </lineage>
</organism>
<evidence type="ECO:0000256" key="2">
    <source>
        <dbReference type="ARBA" id="ARBA00005967"/>
    </source>
</evidence>
<evidence type="ECO:0000256" key="15">
    <source>
        <dbReference type="PIRSR" id="PIRSR600829-1"/>
    </source>
</evidence>
<feature type="binding site" evidence="16">
    <location>
        <position position="75"/>
    </location>
    <ligand>
        <name>substrate</name>
    </ligand>
</feature>
<feature type="active site" description="Proton acceptor" evidence="15">
    <location>
        <position position="75"/>
    </location>
</feature>
<dbReference type="GO" id="GO:0016301">
    <property type="term" value="F:kinase activity"/>
    <property type="evidence" value="ECO:0007669"/>
    <property type="project" value="UniProtKB-KW"/>
</dbReference>
<keyword evidence="18" id="KW-0479">Metal-binding</keyword>
<proteinExistence type="inferred from homology"/>
<feature type="binding site" evidence="17">
    <location>
        <begin position="100"/>
        <end position="101"/>
    </location>
    <ligand>
        <name>ATP</name>
        <dbReference type="ChEBI" id="CHEBI:30616"/>
    </ligand>
</feature>
<evidence type="ECO:0000256" key="3">
    <source>
        <dbReference type="ARBA" id="ARBA00022475"/>
    </source>
</evidence>
<evidence type="ECO:0000256" key="10">
    <source>
        <dbReference type="ARBA" id="ARBA00022989"/>
    </source>
</evidence>
<dbReference type="PANTHER" id="PTHR34299:SF1">
    <property type="entry name" value="DIACYLGLYCEROL KINASE"/>
    <property type="match status" value="1"/>
</dbReference>
<feature type="binding site" evidence="17">
    <location>
        <position position="82"/>
    </location>
    <ligand>
        <name>ATP</name>
        <dbReference type="ChEBI" id="CHEBI:30616"/>
    </ligand>
</feature>
<evidence type="ECO:0000256" key="9">
    <source>
        <dbReference type="ARBA" id="ARBA00022840"/>
    </source>
</evidence>
<comment type="similarity">
    <text evidence="2">Belongs to the bacterial diacylglycerol kinase family.</text>
</comment>
<feature type="transmembrane region" description="Helical" evidence="19">
    <location>
        <begin position="62"/>
        <end position="81"/>
    </location>
</feature>